<keyword evidence="9" id="KW-0482">Metalloprotease</keyword>
<comment type="cofactor">
    <cofactor evidence="1">
        <name>Zn(2+)</name>
        <dbReference type="ChEBI" id="CHEBI:29105"/>
    </cofactor>
</comment>
<evidence type="ECO:0000259" key="16">
    <source>
        <dbReference type="PROSITE" id="PS52035"/>
    </source>
</evidence>
<keyword evidence="8" id="KW-0862">Zinc</keyword>
<dbReference type="Pfam" id="PF00246">
    <property type="entry name" value="Peptidase_M14"/>
    <property type="match status" value="1"/>
</dbReference>
<evidence type="ECO:0000256" key="6">
    <source>
        <dbReference type="ARBA" id="ARBA00022729"/>
    </source>
</evidence>
<dbReference type="InterPro" id="IPR000834">
    <property type="entry name" value="Peptidase_M14"/>
</dbReference>
<comment type="similarity">
    <text evidence="2 14">Belongs to the peptidase M14 family.</text>
</comment>
<dbReference type="EMBL" id="JACGWZ010000004">
    <property type="protein sequence ID" value="MBA8825798.1"/>
    <property type="molecule type" value="Genomic_DNA"/>
</dbReference>
<dbReference type="InterPro" id="IPR057246">
    <property type="entry name" value="CARBOXYPEPT_ZN_1"/>
</dbReference>
<evidence type="ECO:0000256" key="8">
    <source>
        <dbReference type="ARBA" id="ARBA00022833"/>
    </source>
</evidence>
<accession>A0A839E4F3</accession>
<dbReference type="GO" id="GO:0008270">
    <property type="term" value="F:zinc ion binding"/>
    <property type="evidence" value="ECO:0007669"/>
    <property type="project" value="InterPro"/>
</dbReference>
<organism evidence="17 18">
    <name type="scientific">Halosaccharopolyspora lacisalsi</name>
    <dbReference type="NCBI Taxonomy" id="1000566"/>
    <lineage>
        <taxon>Bacteria</taxon>
        <taxon>Bacillati</taxon>
        <taxon>Actinomycetota</taxon>
        <taxon>Actinomycetes</taxon>
        <taxon>Pseudonocardiales</taxon>
        <taxon>Pseudonocardiaceae</taxon>
        <taxon>Halosaccharopolyspora</taxon>
    </lineage>
</organism>
<evidence type="ECO:0000256" key="13">
    <source>
        <dbReference type="ARBA" id="ARBA00074273"/>
    </source>
</evidence>
<comment type="caution">
    <text evidence="17">The sequence shown here is derived from an EMBL/GenBank/DDBJ whole genome shotgun (WGS) entry which is preliminary data.</text>
</comment>
<feature type="active site" description="Proton donor/acceptor" evidence="14">
    <location>
        <position position="338"/>
    </location>
</feature>
<protein>
    <recommendedName>
        <fullName evidence="13">Zinc carboxypeptidase</fullName>
        <ecNumber evidence="12">3.4.17.18</ecNumber>
    </recommendedName>
</protein>
<comment type="function">
    <text evidence="11">Carboxypeptidase that possesses the specificities of both mammalian Cpase A and B. Thus shows broad substrate specificity, being able to cleave Cbz-Gly-Leu, Cbz-Gly-Val, Cbz-Gly-Phe, Cbz-Gly-Lys and Bz-Gly-Arg in vitro.</text>
</comment>
<comment type="catalytic activity">
    <reaction evidence="10">
        <text>Releases a C-terminal residue, which may be hydrophobic or positively charged.</text>
        <dbReference type="EC" id="3.4.17.18"/>
    </reaction>
</comment>
<dbReference type="PROSITE" id="PS00133">
    <property type="entry name" value="CARBOXYPEPT_ZN_2"/>
    <property type="match status" value="1"/>
</dbReference>
<feature type="region of interest" description="Disordered" evidence="15">
    <location>
        <begin position="50"/>
        <end position="74"/>
    </location>
</feature>
<keyword evidence="3 17" id="KW-0121">Carboxypeptidase</keyword>
<gene>
    <name evidence="17" type="ORF">FHX42_003164</name>
</gene>
<dbReference type="InterPro" id="IPR033810">
    <property type="entry name" value="Carboxypeptidase_T"/>
</dbReference>
<dbReference type="PANTHER" id="PTHR11705:SF143">
    <property type="entry name" value="SLL0236 PROTEIN"/>
    <property type="match status" value="1"/>
</dbReference>
<name>A0A839E4F3_9PSEU</name>
<keyword evidence="6" id="KW-0732">Signal</keyword>
<dbReference type="Gene3D" id="3.40.630.10">
    <property type="entry name" value="Zn peptidases"/>
    <property type="match status" value="1"/>
</dbReference>
<dbReference type="InterPro" id="IPR057247">
    <property type="entry name" value="CARBOXYPEPT_ZN_2"/>
</dbReference>
<evidence type="ECO:0000256" key="14">
    <source>
        <dbReference type="PROSITE-ProRule" id="PRU01379"/>
    </source>
</evidence>
<evidence type="ECO:0000256" key="4">
    <source>
        <dbReference type="ARBA" id="ARBA00022670"/>
    </source>
</evidence>
<feature type="domain" description="Peptidase M14" evidence="16">
    <location>
        <begin position="75"/>
        <end position="374"/>
    </location>
</feature>
<dbReference type="CDD" id="cd03859">
    <property type="entry name" value="M14_CPT"/>
    <property type="match status" value="1"/>
</dbReference>
<evidence type="ECO:0000256" key="10">
    <source>
        <dbReference type="ARBA" id="ARBA00050859"/>
    </source>
</evidence>
<dbReference type="PANTHER" id="PTHR11705">
    <property type="entry name" value="PROTEASE FAMILY M14 CARBOXYPEPTIDASE A,B"/>
    <property type="match status" value="1"/>
</dbReference>
<evidence type="ECO:0000256" key="2">
    <source>
        <dbReference type="ARBA" id="ARBA00005988"/>
    </source>
</evidence>
<evidence type="ECO:0000256" key="3">
    <source>
        <dbReference type="ARBA" id="ARBA00022645"/>
    </source>
</evidence>
<evidence type="ECO:0000256" key="1">
    <source>
        <dbReference type="ARBA" id="ARBA00001947"/>
    </source>
</evidence>
<evidence type="ECO:0000256" key="7">
    <source>
        <dbReference type="ARBA" id="ARBA00022801"/>
    </source>
</evidence>
<dbReference type="PROSITE" id="PS52035">
    <property type="entry name" value="PEPTIDASE_M14"/>
    <property type="match status" value="1"/>
</dbReference>
<dbReference type="Proteomes" id="UP000569329">
    <property type="component" value="Unassembled WGS sequence"/>
</dbReference>
<keyword evidence="4" id="KW-0645">Protease</keyword>
<evidence type="ECO:0000256" key="11">
    <source>
        <dbReference type="ARBA" id="ARBA00055464"/>
    </source>
</evidence>
<sequence>MPNTDTAQRTELARTGALVLSAQGGTTTVEATTEQAERLREAGYTLHKQSNVRTELARPEAEPAAVPSFPPEDSGYHTYREMVSEVDKAATDHTDVVARSSAGTSAEGRDIPAVKISDNAAKDETEPEVLFTCNQHAREHLTAEMCLHVVQRFTDDYGSDPTVTDMVDNREIWVVPMANPDGIVHDVATGQYRGWRRNRGQQPTDLNRNWGHQWGCCDGSSGDPTSPTYRGSAPFSAPETSAIRDFTNSRVIDGAQQITAHIDFHTFSELVLWPYGYTTSDSAPGMTRQEYERFARVGKEMAATNGYTPQQSSDLYVTDGSVNDWMWAEHDVLSFTFEMYPGSGGIQGFYPPDEVIERETARNDAAVDILLREAGA</sequence>
<keyword evidence="7 17" id="KW-0378">Hydrolase</keyword>
<keyword evidence="5" id="KW-0479">Metal-binding</keyword>
<dbReference type="SUPFAM" id="SSF53187">
    <property type="entry name" value="Zn-dependent exopeptidases"/>
    <property type="match status" value="1"/>
</dbReference>
<evidence type="ECO:0000256" key="5">
    <source>
        <dbReference type="ARBA" id="ARBA00022723"/>
    </source>
</evidence>
<evidence type="ECO:0000256" key="15">
    <source>
        <dbReference type="SAM" id="MobiDB-lite"/>
    </source>
</evidence>
<dbReference type="GO" id="GO:0004181">
    <property type="term" value="F:metallocarboxypeptidase activity"/>
    <property type="evidence" value="ECO:0007669"/>
    <property type="project" value="InterPro"/>
</dbReference>
<dbReference type="SMART" id="SM00631">
    <property type="entry name" value="Zn_pept"/>
    <property type="match status" value="1"/>
</dbReference>
<dbReference type="PRINTS" id="PR00765">
    <property type="entry name" value="CRBOXYPTASEA"/>
</dbReference>
<dbReference type="GO" id="GO:0005615">
    <property type="term" value="C:extracellular space"/>
    <property type="evidence" value="ECO:0007669"/>
    <property type="project" value="TreeGrafter"/>
</dbReference>
<evidence type="ECO:0000313" key="18">
    <source>
        <dbReference type="Proteomes" id="UP000569329"/>
    </source>
</evidence>
<dbReference type="EC" id="3.4.17.18" evidence="12"/>
<evidence type="ECO:0000313" key="17">
    <source>
        <dbReference type="EMBL" id="MBA8825798.1"/>
    </source>
</evidence>
<proteinExistence type="inferred from homology"/>
<reference evidence="17 18" key="1">
    <citation type="submission" date="2020-07" db="EMBL/GenBank/DDBJ databases">
        <title>Sequencing the genomes of 1000 actinobacteria strains.</title>
        <authorList>
            <person name="Klenk H.-P."/>
        </authorList>
    </citation>
    <scope>NUCLEOTIDE SEQUENCE [LARGE SCALE GENOMIC DNA]</scope>
    <source>
        <strain evidence="17 18">DSM 45975</strain>
    </source>
</reference>
<dbReference type="PROSITE" id="PS00132">
    <property type="entry name" value="CARBOXYPEPT_ZN_1"/>
    <property type="match status" value="1"/>
</dbReference>
<keyword evidence="18" id="KW-1185">Reference proteome</keyword>
<dbReference type="AlphaFoldDB" id="A0A839E4F3"/>
<evidence type="ECO:0000256" key="9">
    <source>
        <dbReference type="ARBA" id="ARBA00023049"/>
    </source>
</evidence>
<evidence type="ECO:0000256" key="12">
    <source>
        <dbReference type="ARBA" id="ARBA00066554"/>
    </source>
</evidence>
<dbReference type="FunFam" id="3.40.630.10:FF:000084">
    <property type="entry name" value="Carboxypeptidase B2"/>
    <property type="match status" value="1"/>
</dbReference>
<dbReference type="GO" id="GO:0006508">
    <property type="term" value="P:proteolysis"/>
    <property type="evidence" value="ECO:0007669"/>
    <property type="project" value="UniProtKB-KW"/>
</dbReference>